<dbReference type="Pfam" id="PF01177">
    <property type="entry name" value="Asp_Glu_race"/>
    <property type="match status" value="1"/>
</dbReference>
<comment type="similarity">
    <text evidence="7">Belongs to the aspartate/glutamate racemases family.</text>
</comment>
<comment type="function">
    <text evidence="7">Provides the (R)-glutamate required for cell wall biosynthesis.</text>
</comment>
<evidence type="ECO:0000256" key="6">
    <source>
        <dbReference type="ARBA" id="ARBA00023316"/>
    </source>
</evidence>
<evidence type="ECO:0000256" key="3">
    <source>
        <dbReference type="ARBA" id="ARBA00022960"/>
    </source>
</evidence>
<feature type="active site" description="Proton donor/acceptor" evidence="7">
    <location>
        <position position="192"/>
    </location>
</feature>
<evidence type="ECO:0000256" key="1">
    <source>
        <dbReference type="ARBA" id="ARBA00001602"/>
    </source>
</evidence>
<evidence type="ECO:0000256" key="4">
    <source>
        <dbReference type="ARBA" id="ARBA00022984"/>
    </source>
</evidence>
<evidence type="ECO:0000256" key="5">
    <source>
        <dbReference type="ARBA" id="ARBA00023235"/>
    </source>
</evidence>
<feature type="active site" description="Proton donor/acceptor" evidence="7">
    <location>
        <position position="77"/>
    </location>
</feature>
<reference evidence="8" key="1">
    <citation type="submission" date="2023-05" db="EMBL/GenBank/DDBJ databases">
        <title>Whole genome sequence of Commensalibacter sp.</title>
        <authorList>
            <person name="Charoenyingcharoen P."/>
            <person name="Yukphan P."/>
        </authorList>
    </citation>
    <scope>NUCLEOTIDE SEQUENCE</scope>
    <source>
        <strain evidence="8">TBRC 10068</strain>
    </source>
</reference>
<feature type="binding site" evidence="7">
    <location>
        <begin position="9"/>
        <end position="10"/>
    </location>
    <ligand>
        <name>substrate</name>
    </ligand>
</feature>
<evidence type="ECO:0000313" key="9">
    <source>
        <dbReference type="Proteomes" id="UP001431775"/>
    </source>
</evidence>
<keyword evidence="3 7" id="KW-0133">Cell shape</keyword>
<organism evidence="8 9">
    <name type="scientific">Commensalibacter nepenthis</name>
    <dbReference type="NCBI Taxonomy" id="3043872"/>
    <lineage>
        <taxon>Bacteria</taxon>
        <taxon>Pseudomonadati</taxon>
        <taxon>Pseudomonadota</taxon>
        <taxon>Alphaproteobacteria</taxon>
        <taxon>Acetobacterales</taxon>
        <taxon>Acetobacteraceae</taxon>
    </lineage>
</organism>
<gene>
    <name evidence="7 8" type="primary">murI</name>
    <name evidence="8" type="ORF">QJV33_04030</name>
</gene>
<dbReference type="EC" id="5.1.1.3" evidence="2 7"/>
<name>A0ABT6Q6E3_9PROT</name>
<dbReference type="InterPro" id="IPR018187">
    <property type="entry name" value="Asp/Glu_racemase_AS_1"/>
</dbReference>
<dbReference type="InterPro" id="IPR004391">
    <property type="entry name" value="Glu_race"/>
</dbReference>
<proteinExistence type="inferred from homology"/>
<feature type="binding site" evidence="7">
    <location>
        <begin position="45"/>
        <end position="46"/>
    </location>
    <ligand>
        <name>substrate</name>
    </ligand>
</feature>
<comment type="catalytic activity">
    <reaction evidence="1 7">
        <text>L-glutamate = D-glutamate</text>
        <dbReference type="Rhea" id="RHEA:12813"/>
        <dbReference type="ChEBI" id="CHEBI:29985"/>
        <dbReference type="ChEBI" id="CHEBI:29986"/>
        <dbReference type="EC" id="5.1.1.3"/>
    </reaction>
</comment>
<protein>
    <recommendedName>
        <fullName evidence="2 7">Glutamate racemase</fullName>
        <ecNumber evidence="2 7">5.1.1.3</ecNumber>
    </recommendedName>
</protein>
<feature type="binding site" evidence="7">
    <location>
        <begin position="78"/>
        <end position="79"/>
    </location>
    <ligand>
        <name>substrate</name>
    </ligand>
</feature>
<evidence type="ECO:0000256" key="2">
    <source>
        <dbReference type="ARBA" id="ARBA00013090"/>
    </source>
</evidence>
<dbReference type="Gene3D" id="3.40.50.1860">
    <property type="match status" value="2"/>
</dbReference>
<comment type="pathway">
    <text evidence="7">Cell wall biogenesis; peptidoglycan biosynthesis.</text>
</comment>
<keyword evidence="6 7" id="KW-0961">Cell wall biogenesis/degradation</keyword>
<keyword evidence="5 7" id="KW-0413">Isomerase</keyword>
<dbReference type="NCBIfam" id="TIGR00067">
    <property type="entry name" value="glut_race"/>
    <property type="match status" value="1"/>
</dbReference>
<dbReference type="PROSITE" id="PS00923">
    <property type="entry name" value="ASP_GLU_RACEMASE_1"/>
    <property type="match status" value="1"/>
</dbReference>
<comment type="caution">
    <text evidence="8">The sequence shown here is derived from an EMBL/GenBank/DDBJ whole genome shotgun (WGS) entry which is preliminary data.</text>
</comment>
<dbReference type="SUPFAM" id="SSF53681">
    <property type="entry name" value="Aspartate/glutamate racemase"/>
    <property type="match status" value="2"/>
</dbReference>
<sequence length="273" mass="30719">MTYHILAFDSGIGGLGIVQSLQQQLQNSSLDLSIDYLEDNLIFPYGEQQDDFLIQRIIHLIGIAIDRLEPDLIIIACNTASTIALQALREHYPNTSFVGCVPPIRWAARISQTKHIGLLATRATVRRPYLKSLKEQFAADCQLIGYGSPTLAQIAERVFRQEPYNSEDIQKEINALLQMPLADQIDTICLGCTHYTFVLPHLQALSPRHIQWLDPANAVAKHALDLIVQNTILPNNNTPRENRFYSTALLSEDEALSKQILTIGYKDLLHFAF</sequence>
<keyword evidence="4 7" id="KW-0573">Peptidoglycan synthesis</keyword>
<dbReference type="GO" id="GO:0008881">
    <property type="term" value="F:glutamate racemase activity"/>
    <property type="evidence" value="ECO:0007669"/>
    <property type="project" value="UniProtKB-EC"/>
</dbReference>
<evidence type="ECO:0000313" key="8">
    <source>
        <dbReference type="EMBL" id="MDI2112468.1"/>
    </source>
</evidence>
<accession>A0ABT6Q6E3</accession>
<evidence type="ECO:0000256" key="7">
    <source>
        <dbReference type="HAMAP-Rule" id="MF_00258"/>
    </source>
</evidence>
<dbReference type="HAMAP" id="MF_00258">
    <property type="entry name" value="Glu_racemase"/>
    <property type="match status" value="1"/>
</dbReference>
<dbReference type="PANTHER" id="PTHR21198:SF2">
    <property type="entry name" value="GLUTAMATE RACEMASE"/>
    <property type="match status" value="1"/>
</dbReference>
<dbReference type="InterPro" id="IPR015942">
    <property type="entry name" value="Asp/Glu/hydantoin_racemase"/>
</dbReference>
<dbReference type="PANTHER" id="PTHR21198">
    <property type="entry name" value="GLUTAMATE RACEMASE"/>
    <property type="match status" value="1"/>
</dbReference>
<dbReference type="Proteomes" id="UP001431775">
    <property type="component" value="Unassembled WGS sequence"/>
</dbReference>
<dbReference type="EMBL" id="JASBAN010000001">
    <property type="protein sequence ID" value="MDI2112468.1"/>
    <property type="molecule type" value="Genomic_DNA"/>
</dbReference>
<feature type="binding site" evidence="7">
    <location>
        <begin position="193"/>
        <end position="194"/>
    </location>
    <ligand>
        <name>substrate</name>
    </ligand>
</feature>
<keyword evidence="9" id="KW-1185">Reference proteome</keyword>
<dbReference type="InterPro" id="IPR001920">
    <property type="entry name" value="Asp/Glu_race"/>
</dbReference>
<dbReference type="RefSeq" id="WP_281462112.1">
    <property type="nucleotide sequence ID" value="NZ_JASBAN010000001.1"/>
</dbReference>